<dbReference type="GO" id="GO:0005886">
    <property type="term" value="C:plasma membrane"/>
    <property type="evidence" value="ECO:0007669"/>
    <property type="project" value="UniProtKB-SubCell"/>
</dbReference>
<proteinExistence type="inferred from homology"/>
<dbReference type="STRING" id="28092.WM40_02175"/>
<evidence type="ECO:0000256" key="8">
    <source>
        <dbReference type="PROSITE-ProRule" id="PRU00284"/>
    </source>
</evidence>
<evidence type="ECO:0000256" key="7">
    <source>
        <dbReference type="ARBA" id="ARBA00029447"/>
    </source>
</evidence>
<evidence type="ECO:0000256" key="1">
    <source>
        <dbReference type="ARBA" id="ARBA00004651"/>
    </source>
</evidence>
<dbReference type="OrthoDB" id="8555762at2"/>
<evidence type="ECO:0000256" key="6">
    <source>
        <dbReference type="ARBA" id="ARBA00023136"/>
    </source>
</evidence>
<organism evidence="10 11">
    <name type="scientific">Robbsia andropogonis</name>
    <dbReference type="NCBI Taxonomy" id="28092"/>
    <lineage>
        <taxon>Bacteria</taxon>
        <taxon>Pseudomonadati</taxon>
        <taxon>Pseudomonadota</taxon>
        <taxon>Betaproteobacteria</taxon>
        <taxon>Burkholderiales</taxon>
        <taxon>Burkholderiaceae</taxon>
        <taxon>Robbsia</taxon>
    </lineage>
</organism>
<dbReference type="InterPro" id="IPR051310">
    <property type="entry name" value="MCP_chemotaxis"/>
</dbReference>
<evidence type="ECO:0000256" key="3">
    <source>
        <dbReference type="ARBA" id="ARBA00022481"/>
    </source>
</evidence>
<comment type="subcellular location">
    <subcellularLocation>
        <location evidence="1">Cell membrane</location>
        <topology evidence="1">Multi-pass membrane protein</topology>
    </subcellularLocation>
</comment>
<gene>
    <name evidence="10" type="ORF">WM40_02175</name>
</gene>
<comment type="caution">
    <text evidence="10">The sequence shown here is derived from an EMBL/GenBank/DDBJ whole genome shotgun (WGS) entry which is preliminary data.</text>
</comment>
<feature type="domain" description="Methyl-accepting transducer" evidence="9">
    <location>
        <begin position="269"/>
        <end position="498"/>
    </location>
</feature>
<dbReference type="InterPro" id="IPR004089">
    <property type="entry name" value="MCPsignal_dom"/>
</dbReference>
<keyword evidence="8" id="KW-0807">Transducer</keyword>
<dbReference type="AlphaFoldDB" id="A0A0F5K4H6"/>
<protein>
    <recommendedName>
        <fullName evidence="9">Methyl-accepting transducer domain-containing protein</fullName>
    </recommendedName>
</protein>
<dbReference type="EMBL" id="LAQU01000002">
    <property type="protein sequence ID" value="KKB64845.1"/>
    <property type="molecule type" value="Genomic_DNA"/>
</dbReference>
<dbReference type="Proteomes" id="UP000033618">
    <property type="component" value="Unassembled WGS sequence"/>
</dbReference>
<keyword evidence="6" id="KW-0472">Membrane</keyword>
<evidence type="ECO:0000259" key="9">
    <source>
        <dbReference type="PROSITE" id="PS50111"/>
    </source>
</evidence>
<dbReference type="Pfam" id="PF17200">
    <property type="entry name" value="sCache_2"/>
    <property type="match status" value="1"/>
</dbReference>
<evidence type="ECO:0000313" key="11">
    <source>
        <dbReference type="Proteomes" id="UP000033618"/>
    </source>
</evidence>
<dbReference type="GO" id="GO:0004888">
    <property type="term" value="F:transmembrane signaling receptor activity"/>
    <property type="evidence" value="ECO:0007669"/>
    <property type="project" value="TreeGrafter"/>
</dbReference>
<evidence type="ECO:0000313" key="10">
    <source>
        <dbReference type="EMBL" id="KKB64845.1"/>
    </source>
</evidence>
<dbReference type="SUPFAM" id="SSF58104">
    <property type="entry name" value="Methyl-accepting chemotaxis protein (MCP) signaling domain"/>
    <property type="match status" value="1"/>
</dbReference>
<dbReference type="Pfam" id="PF00015">
    <property type="entry name" value="MCPsignal"/>
    <property type="match status" value="1"/>
</dbReference>
<dbReference type="CDD" id="cd11386">
    <property type="entry name" value="MCP_signal"/>
    <property type="match status" value="1"/>
</dbReference>
<keyword evidence="3" id="KW-0488">Methylation</keyword>
<keyword evidence="4" id="KW-0812">Transmembrane</keyword>
<dbReference type="Gene3D" id="3.30.450.20">
    <property type="entry name" value="PAS domain"/>
    <property type="match status" value="1"/>
</dbReference>
<evidence type="ECO:0000256" key="4">
    <source>
        <dbReference type="ARBA" id="ARBA00022692"/>
    </source>
</evidence>
<accession>A0A0F5K4H6</accession>
<keyword evidence="5" id="KW-1133">Transmembrane helix</keyword>
<dbReference type="PATRIC" id="fig|28092.6.peg.507"/>
<dbReference type="PANTHER" id="PTHR43531">
    <property type="entry name" value="PROTEIN ICFG"/>
    <property type="match status" value="1"/>
</dbReference>
<keyword evidence="11" id="KW-1185">Reference proteome</keyword>
<name>A0A0F5K4H6_9BURK</name>
<dbReference type="PROSITE" id="PS50111">
    <property type="entry name" value="CHEMOTAXIS_TRANSDUC_2"/>
    <property type="match status" value="1"/>
</dbReference>
<dbReference type="Gene3D" id="1.10.287.950">
    <property type="entry name" value="Methyl-accepting chemotaxis protein"/>
    <property type="match status" value="1"/>
</dbReference>
<sequence>MNRLSFHRKLWSLVAVVWLALAIIGTLSVWQHRQTMLDDRKAMLDTLLDAASHVIDSYKKRVDANQMSLADAQRSVLAQLDLMRYGSDGYLFVATTEPVILLNPARPQMVGKYVGDLKDAKGNRIYANILAAARPGHGYLHTNTPKPGEKTDSVKLSAVRAVSGWNWVVGTGAYIDDIDAVFYRALFVQTVEVLLAGGLASLLAAWIIRSLSREIGGDPARARDAAFEIARGNLNMRFDVGHADETSLMFSIGQMQAQLSQTIGTIKGSVSAIADATRQIAAGNMDLSSRTEQQAASLQETAASMEQLTAAVRQNSESAQHASGVASEARSVANEGNAIVGDVVKTMAAINESAARMAEIISIIEGIAFQTNILALNAAVEAARAGEHGRGFAVVASEVRSLAQRSASAAKEIKALIDTSGARVQTGSELVMRAGATMERIEAAIKQVSAIMTEIASASNEQSRGIEQVGLAVAQMDGVTQQNAALVEEAAASAGALEDQTDELRSAIGAFHVA</sequence>
<dbReference type="InterPro" id="IPR033480">
    <property type="entry name" value="sCache_2"/>
</dbReference>
<dbReference type="SMART" id="SM01049">
    <property type="entry name" value="Cache_2"/>
    <property type="match status" value="1"/>
</dbReference>
<dbReference type="RefSeq" id="WP_046152051.1">
    <property type="nucleotide sequence ID" value="NZ_CADFGU010000004.1"/>
</dbReference>
<dbReference type="PANTHER" id="PTHR43531:SF14">
    <property type="entry name" value="METHYL-ACCEPTING CHEMOTAXIS PROTEIN I-RELATED"/>
    <property type="match status" value="1"/>
</dbReference>
<evidence type="ECO:0000256" key="5">
    <source>
        <dbReference type="ARBA" id="ARBA00022989"/>
    </source>
</evidence>
<keyword evidence="2" id="KW-1003">Cell membrane</keyword>
<dbReference type="FunFam" id="1.10.287.950:FF:000001">
    <property type="entry name" value="Methyl-accepting chemotaxis sensory transducer"/>
    <property type="match status" value="1"/>
</dbReference>
<evidence type="ECO:0000256" key="2">
    <source>
        <dbReference type="ARBA" id="ARBA00022475"/>
    </source>
</evidence>
<dbReference type="GO" id="GO:0006935">
    <property type="term" value="P:chemotaxis"/>
    <property type="evidence" value="ECO:0007669"/>
    <property type="project" value="TreeGrafter"/>
</dbReference>
<comment type="similarity">
    <text evidence="7">Belongs to the methyl-accepting chemotaxis (MCP) protein family.</text>
</comment>
<dbReference type="SMART" id="SM00283">
    <property type="entry name" value="MA"/>
    <property type="match status" value="1"/>
</dbReference>
<reference evidence="10 11" key="1">
    <citation type="submission" date="2015-03" db="EMBL/GenBank/DDBJ databases">
        <title>Draft Genome Sequence of Burkholderia andropogonis type strain ICMP2807, isolated from Sorghum bicolor.</title>
        <authorList>
            <person name="Lopes-Santos L."/>
            <person name="Castro D.B."/>
            <person name="Ottoboni L.M."/>
            <person name="Park D."/>
            <person name="Weirc B.S."/>
            <person name="Destefano S.A."/>
        </authorList>
    </citation>
    <scope>NUCLEOTIDE SEQUENCE [LARGE SCALE GENOMIC DNA]</scope>
    <source>
        <strain evidence="10 11">ICMP2807</strain>
    </source>
</reference>
<dbReference type="GO" id="GO:0007165">
    <property type="term" value="P:signal transduction"/>
    <property type="evidence" value="ECO:0007669"/>
    <property type="project" value="UniProtKB-KW"/>
</dbReference>